<dbReference type="EMBL" id="CP025491">
    <property type="protein sequence ID" value="AUH72068.1"/>
    <property type="molecule type" value="Genomic_DNA"/>
</dbReference>
<feature type="transmembrane region" description="Helical" evidence="6">
    <location>
        <begin position="213"/>
        <end position="234"/>
    </location>
</feature>
<organism evidence="7 8">
    <name type="scientific">Legionella sainthelensi</name>
    <dbReference type="NCBI Taxonomy" id="28087"/>
    <lineage>
        <taxon>Bacteria</taxon>
        <taxon>Pseudomonadati</taxon>
        <taxon>Pseudomonadota</taxon>
        <taxon>Gammaproteobacteria</taxon>
        <taxon>Legionellales</taxon>
        <taxon>Legionellaceae</taxon>
        <taxon>Legionella</taxon>
    </lineage>
</organism>
<evidence type="ECO:0000256" key="3">
    <source>
        <dbReference type="ARBA" id="ARBA00022692"/>
    </source>
</evidence>
<name>A0A2H5FKI4_9GAMM</name>
<gene>
    <name evidence="7" type="ORF">CAB17_08335</name>
</gene>
<evidence type="ECO:0000256" key="6">
    <source>
        <dbReference type="RuleBase" id="RU363041"/>
    </source>
</evidence>
<comment type="similarity">
    <text evidence="2 6">Belongs to the 4-toluene sulfonate uptake permease (TSUP) (TC 2.A.102) family.</text>
</comment>
<dbReference type="RefSeq" id="WP_101899727.1">
    <property type="nucleotide sequence ID" value="NZ_CP025491.2"/>
</dbReference>
<feature type="transmembrane region" description="Helical" evidence="6">
    <location>
        <begin position="78"/>
        <end position="97"/>
    </location>
</feature>
<feature type="transmembrane region" description="Helical" evidence="6">
    <location>
        <begin position="44"/>
        <end position="66"/>
    </location>
</feature>
<dbReference type="AlphaFoldDB" id="A0A2H5FKI4"/>
<keyword evidence="5 6" id="KW-0472">Membrane</keyword>
<protein>
    <recommendedName>
        <fullName evidence="6">Probable membrane transporter protein</fullName>
    </recommendedName>
</protein>
<accession>A0A2H5FKI4</accession>
<comment type="subcellular location">
    <subcellularLocation>
        <location evidence="6">Cell membrane</location>
        <topology evidence="6">Multi-pass membrane protein</topology>
    </subcellularLocation>
    <subcellularLocation>
        <location evidence="1">Membrane</location>
        <topology evidence="1">Multi-pass membrane protein</topology>
    </subcellularLocation>
</comment>
<feature type="transmembrane region" description="Helical" evidence="6">
    <location>
        <begin position="141"/>
        <end position="167"/>
    </location>
</feature>
<dbReference type="PANTHER" id="PTHR43483:SF3">
    <property type="entry name" value="MEMBRANE TRANSPORTER PROTEIN HI_0806-RELATED"/>
    <property type="match status" value="1"/>
</dbReference>
<keyword evidence="3 6" id="KW-0812">Transmembrane</keyword>
<dbReference type="InterPro" id="IPR002781">
    <property type="entry name" value="TM_pro_TauE-like"/>
</dbReference>
<sequence>MIGIYLFAGIITGLLATLFGFGGGVVVVPLLFWLLPFDGIPKELAMHMAVGTSLMLMFINMIYAAWLHYLKQNMDIILLRKMLPLVAAGAVSGALIATILNANALKYAFLMLIFLVLLRNLKQEFFKNNASVHKKPTNAILYFVSYFTGTIAALLGIGGSVIIVPFFRHYGLPMNKASALANGLAAPSGLIGSIIFIAAGIHIPHLPPYSTGYLYWPALITIFVASIIGAKLGVHFSNLIPDKVYGKVYCFLLRNRSPLINFKEVY</sequence>
<proteinExistence type="inferred from homology"/>
<evidence type="ECO:0000256" key="4">
    <source>
        <dbReference type="ARBA" id="ARBA00022989"/>
    </source>
</evidence>
<keyword evidence="4 6" id="KW-1133">Transmembrane helix</keyword>
<feature type="transmembrane region" description="Helical" evidence="6">
    <location>
        <begin position="179"/>
        <end position="201"/>
    </location>
</feature>
<keyword evidence="6" id="KW-1003">Cell membrane</keyword>
<evidence type="ECO:0000313" key="7">
    <source>
        <dbReference type="EMBL" id="AUH72068.1"/>
    </source>
</evidence>
<evidence type="ECO:0000313" key="8">
    <source>
        <dbReference type="Proteomes" id="UP000234343"/>
    </source>
</evidence>
<dbReference type="Pfam" id="PF01925">
    <property type="entry name" value="TauE"/>
    <property type="match status" value="1"/>
</dbReference>
<dbReference type="PANTHER" id="PTHR43483">
    <property type="entry name" value="MEMBRANE TRANSPORTER PROTEIN HI_0806-RELATED"/>
    <property type="match status" value="1"/>
</dbReference>
<evidence type="ECO:0000256" key="1">
    <source>
        <dbReference type="ARBA" id="ARBA00004141"/>
    </source>
</evidence>
<evidence type="ECO:0000256" key="5">
    <source>
        <dbReference type="ARBA" id="ARBA00023136"/>
    </source>
</evidence>
<feature type="transmembrane region" description="Helical" evidence="6">
    <location>
        <begin position="6"/>
        <end position="32"/>
    </location>
</feature>
<reference evidence="7 8" key="1">
    <citation type="submission" date="2017-12" db="EMBL/GenBank/DDBJ databases">
        <title>Legionella sainthelensi LA01-117, whole genome sequence of a clinical isolate from New Zealand.</title>
        <authorList>
            <person name="Cree S.L."/>
            <person name="Slow S."/>
            <person name="Kennedy M.A."/>
            <person name="Murdoch D.R."/>
            <person name="Biggs P.J."/>
            <person name="Anderson T."/>
        </authorList>
    </citation>
    <scope>NUCLEOTIDE SEQUENCE [LARGE SCALE GENOMIC DNA]</scope>
    <source>
        <strain evidence="7 8">LA01-117</strain>
    </source>
</reference>
<dbReference type="GO" id="GO:0005886">
    <property type="term" value="C:plasma membrane"/>
    <property type="evidence" value="ECO:0007669"/>
    <property type="project" value="UniProtKB-SubCell"/>
</dbReference>
<feature type="transmembrane region" description="Helical" evidence="6">
    <location>
        <begin position="104"/>
        <end position="121"/>
    </location>
</feature>
<keyword evidence="8" id="KW-1185">Reference proteome</keyword>
<dbReference type="KEGG" id="lsh:CAB17_08335"/>
<dbReference type="Proteomes" id="UP000234343">
    <property type="component" value="Chromosome"/>
</dbReference>
<evidence type="ECO:0000256" key="2">
    <source>
        <dbReference type="ARBA" id="ARBA00009142"/>
    </source>
</evidence>